<dbReference type="RefSeq" id="WP_238145186.1">
    <property type="nucleotide sequence ID" value="NZ_PVUE01000002.1"/>
</dbReference>
<dbReference type="InterPro" id="IPR027383">
    <property type="entry name" value="Znf_put"/>
</dbReference>
<dbReference type="EMBL" id="PVUE01000002">
    <property type="protein sequence ID" value="PRZ43346.1"/>
    <property type="molecule type" value="Genomic_DNA"/>
</dbReference>
<name>A0A2T1A430_9ACTN</name>
<gene>
    <name evidence="2" type="ORF">CLV47_10231</name>
</gene>
<feature type="domain" description="Putative zinc-finger" evidence="1">
    <location>
        <begin position="17"/>
        <end position="50"/>
    </location>
</feature>
<comment type="caution">
    <text evidence="2">The sequence shown here is derived from an EMBL/GenBank/DDBJ whole genome shotgun (WGS) entry which is preliminary data.</text>
</comment>
<protein>
    <submittedName>
        <fullName evidence="2">Mycothiol system anti-sigma-R factor</fullName>
    </submittedName>
</protein>
<dbReference type="Proteomes" id="UP000237752">
    <property type="component" value="Unassembled WGS sequence"/>
</dbReference>
<organism evidence="2 3">
    <name type="scientific">Antricoccus suffuscus</name>
    <dbReference type="NCBI Taxonomy" id="1629062"/>
    <lineage>
        <taxon>Bacteria</taxon>
        <taxon>Bacillati</taxon>
        <taxon>Actinomycetota</taxon>
        <taxon>Actinomycetes</taxon>
        <taxon>Geodermatophilales</taxon>
        <taxon>Antricoccaceae</taxon>
        <taxon>Antricoccus</taxon>
    </lineage>
</organism>
<dbReference type="InterPro" id="IPR024020">
    <property type="entry name" value="Anit_sigma_mycothiol_RsrA"/>
</dbReference>
<dbReference type="AlphaFoldDB" id="A0A2T1A430"/>
<reference evidence="2 3" key="1">
    <citation type="submission" date="2018-03" db="EMBL/GenBank/DDBJ databases">
        <title>Genomic Encyclopedia of Archaeal and Bacterial Type Strains, Phase II (KMG-II): from individual species to whole genera.</title>
        <authorList>
            <person name="Goeker M."/>
        </authorList>
    </citation>
    <scope>NUCLEOTIDE SEQUENCE [LARGE SCALE GENOMIC DNA]</scope>
    <source>
        <strain evidence="2 3">DSM 100065</strain>
    </source>
</reference>
<evidence type="ECO:0000313" key="2">
    <source>
        <dbReference type="EMBL" id="PRZ43346.1"/>
    </source>
</evidence>
<sequence>MMSPSPCGPGDSHDLECEEFLGEVYLYLDSECNEARRAQLQKHMEQCPGCLDKYGLERDIKALVGRCCGGERAPENLRSRVQAQIRSAVSIDRAETLMTDGSSYIRASRTTIRYESRLIEPPPDERPR</sequence>
<dbReference type="NCBIfam" id="TIGR03988">
    <property type="entry name" value="antisig_RsrA"/>
    <property type="match status" value="1"/>
</dbReference>
<evidence type="ECO:0000313" key="3">
    <source>
        <dbReference type="Proteomes" id="UP000237752"/>
    </source>
</evidence>
<evidence type="ECO:0000259" key="1">
    <source>
        <dbReference type="Pfam" id="PF13490"/>
    </source>
</evidence>
<dbReference type="Pfam" id="PF13490">
    <property type="entry name" value="zf-HC2"/>
    <property type="match status" value="1"/>
</dbReference>
<accession>A0A2T1A430</accession>
<proteinExistence type="predicted"/>
<keyword evidence="3" id="KW-1185">Reference proteome</keyword>